<evidence type="ECO:0000313" key="5">
    <source>
        <dbReference type="EMBL" id="OHA14582.1"/>
    </source>
</evidence>
<name>A0A1G2LUN0_9BACT</name>
<sequence>MTDKEFEEFLDQSGLSHLKPFISNTAEVAQKLSRIPTGAAKNVPELLQALRQAQDKISEQDGEIKRLSGFPLAHAVVIFSDETSGDSPVSPHPLLIMHEGRVIEVLPPPNKKIKAGDIVKISPKTTQIIDVASGPHPGGVATIHRVLDTFLSEANYQGVTRIVVNGKFANQLEAGDRVKVDSSASVILERLSRDEDRYRFSEETNISWDDIGGLEEAKEQLIEAIELPYKEPELFAFYNKKPIKGIILYGPPGCGKTMLGKAAFTSLARTHDNKGIATGFLSIKGPEILDRYVGAAEATIRQIFWQAKMHEKKYGYPAIIFIDEADAILYERGSGRSSDIERTIVPAFLAEMDGLSKSGAIVILATNRPDVLDRAVIRNGRMDRKIKVTRPTRASAATIFELNFKKIPFAENTSKREMAEFAVKELFSEKYALYEITLDGSRAGEIIKFTLSNMVNGAMIAGIADQSSSVAFHRDRKEKTKQGIVKDDVIKATESIFRESLDLDQNKELDEYIHDYLENVEIGGIKKLKQTMK</sequence>
<evidence type="ECO:0000256" key="3">
    <source>
        <dbReference type="ARBA" id="ARBA00023054"/>
    </source>
</evidence>
<protein>
    <recommendedName>
        <fullName evidence="4">AAA+ ATPase domain-containing protein</fullName>
    </recommendedName>
</protein>
<dbReference type="Pfam" id="PF00004">
    <property type="entry name" value="AAA"/>
    <property type="match status" value="1"/>
</dbReference>
<dbReference type="Gene3D" id="1.10.8.60">
    <property type="match status" value="1"/>
</dbReference>
<proteinExistence type="predicted"/>
<dbReference type="InterPro" id="IPR050168">
    <property type="entry name" value="AAA_ATPase_domain"/>
</dbReference>
<dbReference type="SUPFAM" id="SSF52540">
    <property type="entry name" value="P-loop containing nucleoside triphosphate hydrolases"/>
    <property type="match status" value="1"/>
</dbReference>
<accession>A0A1G2LUN0</accession>
<dbReference type="InterPro" id="IPR003959">
    <property type="entry name" value="ATPase_AAA_core"/>
</dbReference>
<dbReference type="Proteomes" id="UP000177171">
    <property type="component" value="Unassembled WGS sequence"/>
</dbReference>
<evidence type="ECO:0000313" key="6">
    <source>
        <dbReference type="Proteomes" id="UP000177171"/>
    </source>
</evidence>
<dbReference type="InterPro" id="IPR003593">
    <property type="entry name" value="AAA+_ATPase"/>
</dbReference>
<gene>
    <name evidence="5" type="ORF">A3G49_05310</name>
</gene>
<feature type="domain" description="AAA+ ATPase" evidence="4">
    <location>
        <begin position="242"/>
        <end position="392"/>
    </location>
</feature>
<evidence type="ECO:0000256" key="2">
    <source>
        <dbReference type="ARBA" id="ARBA00022840"/>
    </source>
</evidence>
<evidence type="ECO:0000259" key="4">
    <source>
        <dbReference type="SMART" id="SM00382"/>
    </source>
</evidence>
<dbReference type="AlphaFoldDB" id="A0A1G2LUN0"/>
<dbReference type="GO" id="GO:0005524">
    <property type="term" value="F:ATP binding"/>
    <property type="evidence" value="ECO:0007669"/>
    <property type="project" value="UniProtKB-KW"/>
</dbReference>
<dbReference type="EMBL" id="MHQY01000005">
    <property type="protein sequence ID" value="OHA14582.1"/>
    <property type="molecule type" value="Genomic_DNA"/>
</dbReference>
<dbReference type="SMART" id="SM00382">
    <property type="entry name" value="AAA"/>
    <property type="match status" value="1"/>
</dbReference>
<dbReference type="FunFam" id="3.40.50.300:FF:001025">
    <property type="entry name" value="ATPase family, AAA domain-containing 2B"/>
    <property type="match status" value="1"/>
</dbReference>
<keyword evidence="1" id="KW-0547">Nucleotide-binding</keyword>
<comment type="caution">
    <text evidence="5">The sequence shown here is derived from an EMBL/GenBank/DDBJ whole genome shotgun (WGS) entry which is preliminary data.</text>
</comment>
<reference evidence="5 6" key="1">
    <citation type="journal article" date="2016" name="Nat. Commun.">
        <title>Thousands of microbial genomes shed light on interconnected biogeochemical processes in an aquifer system.</title>
        <authorList>
            <person name="Anantharaman K."/>
            <person name="Brown C.T."/>
            <person name="Hug L.A."/>
            <person name="Sharon I."/>
            <person name="Castelle C.J."/>
            <person name="Probst A.J."/>
            <person name="Thomas B.C."/>
            <person name="Singh A."/>
            <person name="Wilkins M.J."/>
            <person name="Karaoz U."/>
            <person name="Brodie E.L."/>
            <person name="Williams K.H."/>
            <person name="Hubbard S.S."/>
            <person name="Banfield J.F."/>
        </authorList>
    </citation>
    <scope>NUCLEOTIDE SEQUENCE [LARGE SCALE GENOMIC DNA]</scope>
</reference>
<keyword evidence="2" id="KW-0067">ATP-binding</keyword>
<dbReference type="GO" id="GO:0016887">
    <property type="term" value="F:ATP hydrolysis activity"/>
    <property type="evidence" value="ECO:0007669"/>
    <property type="project" value="InterPro"/>
</dbReference>
<dbReference type="PANTHER" id="PTHR23077">
    <property type="entry name" value="AAA-FAMILY ATPASE"/>
    <property type="match status" value="1"/>
</dbReference>
<keyword evidence="3" id="KW-0175">Coiled coil</keyword>
<dbReference type="PANTHER" id="PTHR23077:SF144">
    <property type="entry name" value="PROTEASOME-ASSOCIATED ATPASE"/>
    <property type="match status" value="1"/>
</dbReference>
<dbReference type="InterPro" id="IPR027417">
    <property type="entry name" value="P-loop_NTPase"/>
</dbReference>
<organism evidence="5 6">
    <name type="scientific">Candidatus Sungbacteria bacterium RIFCSPLOWO2_12_FULL_41_11</name>
    <dbReference type="NCBI Taxonomy" id="1802286"/>
    <lineage>
        <taxon>Bacteria</taxon>
        <taxon>Candidatus Sungiibacteriota</taxon>
    </lineage>
</organism>
<evidence type="ECO:0000256" key="1">
    <source>
        <dbReference type="ARBA" id="ARBA00022741"/>
    </source>
</evidence>
<dbReference type="Gene3D" id="3.40.50.300">
    <property type="entry name" value="P-loop containing nucleotide triphosphate hydrolases"/>
    <property type="match status" value="1"/>
</dbReference>